<feature type="transmembrane region" description="Helical" evidence="1">
    <location>
        <begin position="20"/>
        <end position="53"/>
    </location>
</feature>
<keyword evidence="3" id="KW-1185">Reference proteome</keyword>
<proteinExistence type="predicted"/>
<organism evidence="2 3">
    <name type="scientific">Marinomonas primoryensis</name>
    <dbReference type="NCBI Taxonomy" id="178399"/>
    <lineage>
        <taxon>Bacteria</taxon>
        <taxon>Pseudomonadati</taxon>
        <taxon>Pseudomonadota</taxon>
        <taxon>Gammaproteobacteria</taxon>
        <taxon>Oceanospirillales</taxon>
        <taxon>Oceanospirillaceae</taxon>
        <taxon>Marinomonas</taxon>
    </lineage>
</organism>
<sequence length="139" mass="15845">MSKQLEIDTPEKVYHLGNQVGILVVGFVFIVLGVFITPFSAGMGVLMIALYIFKNKLEAIRIFKNHSEIKLAPASSRWLIKDTDIKKASFEKNILTLDIREKGQRIIRKIPINAFSEDERKLIIKHYQDIEAENTSPST</sequence>
<protein>
    <submittedName>
        <fullName evidence="2">Uncharacterized protein</fullName>
    </submittedName>
</protein>
<comment type="caution">
    <text evidence="2">The sequence shown here is derived from an EMBL/GenBank/DDBJ whole genome shotgun (WGS) entry which is preliminary data.</text>
</comment>
<dbReference type="EMBL" id="JBDYKN010000001">
    <property type="protein sequence ID" value="MEP7728263.1"/>
    <property type="molecule type" value="Genomic_DNA"/>
</dbReference>
<keyword evidence="1" id="KW-0812">Transmembrane</keyword>
<keyword evidence="1" id="KW-1133">Transmembrane helix</keyword>
<name>A0ABV0KVQ7_9GAMM</name>
<reference evidence="2 3" key="1">
    <citation type="submission" date="2024-05" db="EMBL/GenBank/DDBJ databases">
        <authorList>
            <person name="Busch G.E."/>
            <person name="Sharma I."/>
        </authorList>
    </citation>
    <scope>NUCLEOTIDE SEQUENCE [LARGE SCALE GENOMIC DNA]</scope>
    <source>
        <strain evidence="2 3">23GB23</strain>
    </source>
</reference>
<gene>
    <name evidence="2" type="ORF">ABKW32_02305</name>
</gene>
<evidence type="ECO:0000256" key="1">
    <source>
        <dbReference type="SAM" id="Phobius"/>
    </source>
</evidence>
<keyword evidence="1" id="KW-0472">Membrane</keyword>
<dbReference type="RefSeq" id="WP_348575976.1">
    <property type="nucleotide sequence ID" value="NZ_JBDYKN010000001.1"/>
</dbReference>
<evidence type="ECO:0000313" key="3">
    <source>
        <dbReference type="Proteomes" id="UP001471651"/>
    </source>
</evidence>
<dbReference type="Proteomes" id="UP001471651">
    <property type="component" value="Unassembled WGS sequence"/>
</dbReference>
<accession>A0ABV0KVQ7</accession>
<evidence type="ECO:0000313" key="2">
    <source>
        <dbReference type="EMBL" id="MEP7728263.1"/>
    </source>
</evidence>